<dbReference type="PANTHER" id="PTHR45725:SF18">
    <property type="entry name" value="ORC1-LIKE AAA ATPASE DOMAIN-CONTAINING PROTEIN"/>
    <property type="match status" value="1"/>
</dbReference>
<dbReference type="GO" id="GO:0006508">
    <property type="term" value="P:proteolysis"/>
    <property type="evidence" value="ECO:0007669"/>
    <property type="project" value="UniProtKB-KW"/>
</dbReference>
<dbReference type="GO" id="GO:0004222">
    <property type="term" value="F:metalloendopeptidase activity"/>
    <property type="evidence" value="ECO:0007669"/>
    <property type="project" value="InterPro"/>
</dbReference>
<keyword evidence="7" id="KW-0482">Metalloprotease</keyword>
<dbReference type="Gene3D" id="2.20.230.30">
    <property type="match status" value="1"/>
</dbReference>
<evidence type="ECO:0000256" key="4">
    <source>
        <dbReference type="SAM" id="MobiDB-lite"/>
    </source>
</evidence>
<dbReference type="InterPro" id="IPR005877">
    <property type="entry name" value="YSIRK_signal_dom"/>
</dbReference>
<feature type="domain" description="G5" evidence="6">
    <location>
        <begin position="327"/>
        <end position="408"/>
    </location>
</feature>
<feature type="domain" description="G5" evidence="6">
    <location>
        <begin position="1106"/>
        <end position="1187"/>
    </location>
</feature>
<dbReference type="Proteomes" id="UP000071533">
    <property type="component" value="Unassembled WGS sequence"/>
</dbReference>
<feature type="domain" description="G5" evidence="6">
    <location>
        <begin position="1180"/>
        <end position="1263"/>
    </location>
</feature>
<feature type="region of interest" description="Disordered" evidence="4">
    <location>
        <begin position="410"/>
        <end position="627"/>
    </location>
</feature>
<feature type="compositionally biased region" description="Low complexity" evidence="4">
    <location>
        <begin position="572"/>
        <end position="603"/>
    </location>
</feature>
<dbReference type="EMBL" id="FIHS01000017">
    <property type="protein sequence ID" value="CYV42844.1"/>
    <property type="molecule type" value="Genomic_DNA"/>
</dbReference>
<evidence type="ECO:0000259" key="6">
    <source>
        <dbReference type="PROSITE" id="PS51109"/>
    </source>
</evidence>
<dbReference type="Gene3D" id="2.160.20.110">
    <property type="match status" value="1"/>
</dbReference>
<protein>
    <submittedName>
        <fullName evidence="7">Zinc metalloprotease zmpC</fullName>
        <ecNumber evidence="7">3.4.24.13</ecNumber>
    </submittedName>
</protein>
<feature type="region of interest" description="Disordered" evidence="4">
    <location>
        <begin position="1251"/>
        <end position="1360"/>
    </location>
</feature>
<evidence type="ECO:0000256" key="5">
    <source>
        <dbReference type="SAM" id="Phobius"/>
    </source>
</evidence>
<feature type="compositionally biased region" description="Polar residues" evidence="4">
    <location>
        <begin position="432"/>
        <end position="455"/>
    </location>
</feature>
<feature type="compositionally biased region" description="Polar residues" evidence="4">
    <location>
        <begin position="604"/>
        <end position="627"/>
    </location>
</feature>
<feature type="compositionally biased region" description="Polar residues" evidence="4">
    <location>
        <begin position="836"/>
        <end position="847"/>
    </location>
</feature>
<evidence type="ECO:0000256" key="2">
    <source>
        <dbReference type="ARBA" id="ARBA00022729"/>
    </source>
</evidence>
<evidence type="ECO:0000313" key="8">
    <source>
        <dbReference type="Proteomes" id="UP000071533"/>
    </source>
</evidence>
<dbReference type="GO" id="GO:0008270">
    <property type="term" value="F:zinc ion binding"/>
    <property type="evidence" value="ECO:0007669"/>
    <property type="project" value="InterPro"/>
</dbReference>
<feature type="region of interest" description="Disordered" evidence="4">
    <location>
        <begin position="746"/>
        <end position="879"/>
    </location>
</feature>
<dbReference type="PANTHER" id="PTHR45725">
    <property type="entry name" value="FORMIN HOMOLOGY 2 FAMILY MEMBER"/>
    <property type="match status" value="1"/>
</dbReference>
<keyword evidence="2" id="KW-0732">Signal</keyword>
<reference evidence="7 8" key="1">
    <citation type="submission" date="2016-02" db="EMBL/GenBank/DDBJ databases">
        <authorList>
            <consortium name="Pathogen Informatics"/>
        </authorList>
    </citation>
    <scope>NUCLEOTIDE SEQUENCE [LARGE SCALE GENOMIC DNA]</scope>
    <source>
        <strain evidence="7 8">LSS69</strain>
    </source>
</reference>
<dbReference type="InterPro" id="IPR051425">
    <property type="entry name" value="Formin_Homology"/>
</dbReference>
<name>A0A116ME79_STRSU</name>
<evidence type="ECO:0000256" key="1">
    <source>
        <dbReference type="ARBA" id="ARBA00022670"/>
    </source>
</evidence>
<feature type="compositionally biased region" description="Pro residues" evidence="4">
    <location>
        <begin position="1288"/>
        <end position="1320"/>
    </location>
</feature>
<keyword evidence="3 7" id="KW-0378">Hydrolase</keyword>
<feature type="compositionally biased region" description="Low complexity" evidence="4">
    <location>
        <begin position="258"/>
        <end position="267"/>
    </location>
</feature>
<organism evidence="7 8">
    <name type="scientific">Streptococcus suis</name>
    <dbReference type="NCBI Taxonomy" id="1307"/>
    <lineage>
        <taxon>Bacteria</taxon>
        <taxon>Bacillati</taxon>
        <taxon>Bacillota</taxon>
        <taxon>Bacilli</taxon>
        <taxon>Lactobacillales</taxon>
        <taxon>Streptococcaceae</taxon>
        <taxon>Streptococcus</taxon>
    </lineage>
</organism>
<dbReference type="Pfam" id="PF07501">
    <property type="entry name" value="G5"/>
    <property type="match status" value="3"/>
</dbReference>
<feature type="compositionally biased region" description="Low complexity" evidence="4">
    <location>
        <begin position="800"/>
        <end position="835"/>
    </location>
</feature>
<keyword evidence="5" id="KW-0812">Transmembrane</keyword>
<proteinExistence type="predicted"/>
<keyword evidence="5" id="KW-1133">Transmembrane helix</keyword>
<feature type="compositionally biased region" description="Polar residues" evidence="4">
    <location>
        <begin position="292"/>
        <end position="301"/>
    </location>
</feature>
<accession>A0A116ME79</accession>
<gene>
    <name evidence="7" type="primary">iga_1</name>
    <name evidence="7" type="ORF">ERS132431_01407</name>
</gene>
<dbReference type="PROSITE" id="PS51109">
    <property type="entry name" value="G5"/>
    <property type="match status" value="6"/>
</dbReference>
<feature type="compositionally biased region" description="Basic and acidic residues" evidence="4">
    <location>
        <begin position="214"/>
        <end position="225"/>
    </location>
</feature>
<sequence length="2732" mass="304043">MHKFFYEQRKAFSFRKLTIGLVSLCVGTSLLFGIQSQEVSASTVSPSQIRFEYVLEAELSAEERQLIQSSLPAELKEEATYFVVYRPSKKVLPATGELAGSGLAVLGLGFLVLAVSATKSKKARVLTMLYVTTSGLALPILEVGAVQSSALAAYNQTYVLKPGEALPDGRLMIAGYDFVGYYVQESSVKTSLPPSETEKNDAAKGTQASSVQSEGKKSDLEELAKPDVLQDNSESQLSNRDDSLQLPLTESSVEKTENTVSSETTNSQTGDGLASPSNTSTVADKKEDTPNTEESQNSGLDSTLQIPGLLILNRKDRTDAVTEVAPVGQALPFVAFRKEKETFALELVKQEDPQLEIGKSRLVPGQEGEKEITYADFVQGEKILRSEKISEQVTKNAVAPIMYVGTKQVEAPVIPLPEVPSSPKVESEISDAGSTDANSSASQHTEQPKPSTPDSTVDLPVPPQPEVRPEVDVPVPPQPETTPETEEPVSPQPEVVPETEVAETPQPEMVPETEEPVSPQPEVAPETEEPVSPQPEVVPETEEPVSPQPEVAPETEEPVSPQPELAPETEEPVSPQPEVVPETEEPVSPQPEMVPETEVPTTPNTGSTDATSGASQHGESNENPTSQELTEAEIQCILDPSSTCWPEKEEKVEPKVQAQQIEEAAAKLREKMEELQTYKSRFKGKEWIDYINTVYEASRAILEARDLADMLIQTSLIEDDLRFLLVETDANSGASQKTEGELIFELPTSTSETVTPPLTPTTPDSSGSTTPEPADSTTTPSTETEEGFCPIDPKPEDTCGPETSPTEETPSGEGSSTSGSSGETNSSETNPSTSTIPDSSGSTTPKPSDSTTAPSTETEEEFCPIYPKSEENCGVESEPQKEIVSQVEVESTKDVSFIRRYESNDQLEFGETRTKQIGQVGQEKVIETYRLVNGERRERLSIRTENVRQAREEIIEVGTKPTVTKTPIRFTEKEIADGNLYVGDRVIEVHGVDGERTVTTSYRLNTQTGETQPEQPVVTEVAAKEQKVRIGTKPVDETRQVIQDTVVKFTTEFESDVNLSYPETQEITPGKDGLNRTIITRRYIRGQEVGQPSQEKLTITPVQNRRVKVGIKPESRIVETPFQTVYEADSSRQLDTRHTRQEGVNQQITYTKTYSMNSETGQVTAQPETGRLTRQGQNKIIQVGTRPTERTEEIVLETVRRDNSELEKGTVKVIHEGRPTIKRFQKSYTVDVNTGATVAQPEVLLEEIPGQAREEEVGTKEPVQPEVIDSTGSTDTTQPEETTKPEQPINPLPEPEQPKPAVPDAPPVTPTPVPEQPQPVVPDLQPATPVPEPEQPSPIETETEPVSPEKPEETTEETVEDVNKPLLRVVKNELHKHFITDVRSTKVFYELRDEKNAFKKALVTIYVNDKEITRKEFTKAEINQGKAEVRFKDLLPNVDYYIRTDLVYTDSKNVERTERIHDEVHVDFEERHFEIKNIDEVEVWKNEKGKLVRKVSIFAEVADQSSYFIKIKSDEHKDILLPVTNIEKTSIDHVTHFKLQARFTNPEEKTQKVSTYNDTVTVYLPRELREDYSTFSKLLDAMKSRPDGTFELKQDLTASEVSLTDSATSYLSHQFRGTLKGNGFTIHDLKVPLFNDLRGNVSDLNLKAVDIQLPKETKVGALAKQSTNGSVTNVHVEGRVVADNFLGGLIGEVDRTSLSKVSFTGSLISLGKDDNKVGGIAGWLGGGKIEKGYVDATISAVSSNVKAGGLVGQMENANTQILSSFATGSIATTKTKDTEVGGLVGAILKGNSQNNSIQLRDNIAAVRVVNGHKVYGSLDETLQPFSNIRIVTGKAVGENNPSASITEIDAAGAEQELKAWSIRPSEKEAERKLRQKNAFDIDYSKSQFALADRKQAYENMEKLLPFFTRDVIIQYGNRLEKDDELVTKKLVDVVPLVDKVPFLDILGTSTGKNGQTISNRDKINGLLLHFDDGTVKYQYLVKKKDLSRGAVTEYLILDKNIIYTPEVMANDMAYKRLLGSLMQEFNSITFDSSAVQEALGLNGRYSNDKEWLFLRESFDTVKADWQTHLSELISNYQLVGLDSSAANDYLKSYISKNKAQLLLGLAYMNRWYDIQFDDVNAKNLMMKKADFFGQNVNSLDQLIRIGSMGAEMLKPKNNYALASQVIAKESIDGDLFDYLEGYRKAFVPDKTTNDWFRTTTKATIIETNSRVPEVLEKQTNPTKDIYKNGFYDKMASNHWMYKEMALILLAMPSKDIFILTDMANTLIGTYAKLSGSDTDKENRLKQIAKEWAGHADYLYNILPEAHKEKMFRRVVTWDNKKINGSWKNSTTPSYYDLKVPAMKHFYIPLGHKHDYTATGAHADYTIDNIYYFEHEATSDDGARVYTHEMTHVADDDTILLGHGKRTSLDYEVYARGLFESITWGDQDRLGLNTIYDFSPNEQQRYGRRLTNLSPERFKSSKDLQDYMKGYLDVIYTLDLLEAEAVLATPNSYAKQNWFNQLETQDRNSTAVKQANRTPATLDQLIDSGMVSKRSYGLGAVTTENAYLVVNSFNPLYGSLNNDGTSRNEYEVRKIAFELLAEYGYENGMVPYLSNQYQAELRKSGTEYGRIRDDELISKITASTYSNSAAFRKAMFEKRRQDLEKLKSVTLIGTGIQNGEGYFYGGTRTVSASELRQLMREAVEYDANNNKYYSSNGHDVREQSRVYSLKAAVLNGYLRETKDFRESIYVTNP</sequence>
<evidence type="ECO:0000256" key="3">
    <source>
        <dbReference type="ARBA" id="ARBA00022801"/>
    </source>
</evidence>
<feature type="compositionally biased region" description="Low complexity" evidence="4">
    <location>
        <begin position="530"/>
        <end position="551"/>
    </location>
</feature>
<feature type="compositionally biased region" description="Low complexity" evidence="4">
    <location>
        <begin position="747"/>
        <end position="782"/>
    </location>
</feature>
<dbReference type="Pfam" id="PF07580">
    <property type="entry name" value="Peptidase_M26_C"/>
    <property type="match status" value="1"/>
</dbReference>
<dbReference type="Pfam" id="PF05342">
    <property type="entry name" value="Peptidase_M26_N"/>
    <property type="match status" value="1"/>
</dbReference>
<dbReference type="SMART" id="SM01208">
    <property type="entry name" value="G5"/>
    <property type="match status" value="6"/>
</dbReference>
<evidence type="ECO:0000313" key="7">
    <source>
        <dbReference type="EMBL" id="CYV42844.1"/>
    </source>
</evidence>
<dbReference type="NCBIfam" id="TIGR01168">
    <property type="entry name" value="YSIRK_signal"/>
    <property type="match status" value="1"/>
</dbReference>
<dbReference type="Pfam" id="PF04650">
    <property type="entry name" value="YSIRK_signal"/>
    <property type="match status" value="1"/>
</dbReference>
<dbReference type="RefSeq" id="WP_052503063.1">
    <property type="nucleotide sequence ID" value="NZ_CEHX01000042.1"/>
</dbReference>
<feature type="domain" description="G5" evidence="6">
    <location>
        <begin position="880"/>
        <end position="961"/>
    </location>
</feature>
<feature type="region of interest" description="Disordered" evidence="4">
    <location>
        <begin position="190"/>
        <end position="301"/>
    </location>
</feature>
<feature type="transmembrane region" description="Helical" evidence="5">
    <location>
        <begin position="98"/>
        <end position="118"/>
    </location>
</feature>
<feature type="compositionally biased region" description="Low complexity" evidence="4">
    <location>
        <begin position="488"/>
        <end position="507"/>
    </location>
</feature>
<feature type="transmembrane region" description="Helical" evidence="5">
    <location>
        <begin position="125"/>
        <end position="146"/>
    </location>
</feature>
<keyword evidence="1 7" id="KW-0645">Protease</keyword>
<dbReference type="GO" id="GO:0005576">
    <property type="term" value="C:extracellular region"/>
    <property type="evidence" value="ECO:0007669"/>
    <property type="project" value="InterPro"/>
</dbReference>
<dbReference type="InterPro" id="IPR008006">
    <property type="entry name" value="Peptidase_M26_N_dom"/>
</dbReference>
<feature type="domain" description="G5" evidence="6">
    <location>
        <begin position="1032"/>
        <end position="1113"/>
    </location>
</feature>
<keyword evidence="5" id="KW-0472">Membrane</keyword>
<dbReference type="InterPro" id="IPR011505">
    <property type="entry name" value="Peptidase_M26_C_dom"/>
</dbReference>
<feature type="domain" description="G5" evidence="6">
    <location>
        <begin position="954"/>
        <end position="1034"/>
    </location>
</feature>
<dbReference type="GO" id="GO:0016020">
    <property type="term" value="C:membrane"/>
    <property type="evidence" value="ECO:0007669"/>
    <property type="project" value="InterPro"/>
</dbReference>
<dbReference type="InterPro" id="IPR011098">
    <property type="entry name" value="G5_dom"/>
</dbReference>
<dbReference type="Gene3D" id="2.20.230.10">
    <property type="entry name" value="Resuscitation-promoting factor rpfb"/>
    <property type="match status" value="4"/>
</dbReference>
<dbReference type="EC" id="3.4.24.13" evidence="7"/>